<dbReference type="KEGG" id="plen:EIM92_08330"/>
<dbReference type="InterPro" id="IPR054515">
    <property type="entry name" value="YgxA-like_substrate-bd"/>
</dbReference>
<evidence type="ECO:0000313" key="4">
    <source>
        <dbReference type="Proteomes" id="UP000273145"/>
    </source>
</evidence>
<feature type="domain" description="Nucleotidyltransferase-like" evidence="1">
    <location>
        <begin position="29"/>
        <end position="118"/>
    </location>
</feature>
<dbReference type="Pfam" id="PF14540">
    <property type="entry name" value="NTF-like"/>
    <property type="match status" value="1"/>
</dbReference>
<keyword evidence="4" id="KW-1185">Reference proteome</keyword>
<organism evidence="3 4">
    <name type="scientific">Paenibacillus lentus</name>
    <dbReference type="NCBI Taxonomy" id="1338368"/>
    <lineage>
        <taxon>Bacteria</taxon>
        <taxon>Bacillati</taxon>
        <taxon>Bacillota</taxon>
        <taxon>Bacilli</taxon>
        <taxon>Bacillales</taxon>
        <taxon>Paenibacillaceae</taxon>
        <taxon>Paenibacillus</taxon>
    </lineage>
</organism>
<dbReference type="OrthoDB" id="2350973at2"/>
<accession>A0A3S8RTB0</accession>
<sequence>MEPTIYSLVDEGSVGRQVLGAIGYRHNGRDFHSSAIYDFELVVITVCEGMNEAGVEIEHCTNGDIHYQLLYMGIEDLKRWVMAGENREIVQCFLRGEIIWDVEGELTRLRNEIIGFGDDIRGQRKFIEFAKFLKMYIEAKRYTQDRDFLDAYYNVLQALKHYARIELIEQGILPENSVWEQLRPLNSVVYKLFDELTDNKETLEQRIQLVLLACEFTIMSKMADCCSILLRILSSRKEAWSIQELRQQPELEHVREEVPLLLRKLVYHSHASEVTSESKGSAGEEREIKYLAEKSLL</sequence>
<dbReference type="Gene3D" id="1.20.120.330">
    <property type="entry name" value="Nucleotidyltransferases domain 2"/>
    <property type="match status" value="1"/>
</dbReference>
<evidence type="ECO:0000313" key="3">
    <source>
        <dbReference type="EMBL" id="AZK46199.1"/>
    </source>
</evidence>
<evidence type="ECO:0000259" key="1">
    <source>
        <dbReference type="Pfam" id="PF14540"/>
    </source>
</evidence>
<evidence type="ECO:0000259" key="2">
    <source>
        <dbReference type="Pfam" id="PF22339"/>
    </source>
</evidence>
<dbReference type="AlphaFoldDB" id="A0A3S8RTB0"/>
<dbReference type="RefSeq" id="WP_125082266.1">
    <property type="nucleotide sequence ID" value="NZ_CP034248.1"/>
</dbReference>
<dbReference type="InterPro" id="IPR043519">
    <property type="entry name" value="NT_sf"/>
</dbReference>
<dbReference type="EMBL" id="CP034248">
    <property type="protein sequence ID" value="AZK46199.1"/>
    <property type="molecule type" value="Genomic_DNA"/>
</dbReference>
<name>A0A3S8RTB0_9BACL</name>
<feature type="domain" description="YgxA-like substrate binding" evidence="2">
    <location>
        <begin position="124"/>
        <end position="221"/>
    </location>
</feature>
<proteinExistence type="predicted"/>
<dbReference type="Pfam" id="PF22339">
    <property type="entry name" value="YgxA-like_sub_bind"/>
    <property type="match status" value="1"/>
</dbReference>
<gene>
    <name evidence="3" type="ORF">EIM92_08330</name>
</gene>
<dbReference type="Proteomes" id="UP000273145">
    <property type="component" value="Chromosome"/>
</dbReference>
<dbReference type="InterPro" id="IPR029348">
    <property type="entry name" value="NTF-like"/>
</dbReference>
<dbReference type="Gene3D" id="3.30.460.10">
    <property type="entry name" value="Beta Polymerase, domain 2"/>
    <property type="match status" value="1"/>
</dbReference>
<protein>
    <submittedName>
        <fullName evidence="3">Uncharacterized protein</fullName>
    </submittedName>
</protein>
<reference evidence="3 4" key="1">
    <citation type="submission" date="2018-11" db="EMBL/GenBank/DDBJ databases">
        <title>Genome sequencing of Paenibacillus lentus DSM25539(T).</title>
        <authorList>
            <person name="Kook J.-K."/>
            <person name="Park S.-N."/>
            <person name="Lim Y.K."/>
        </authorList>
    </citation>
    <scope>NUCLEOTIDE SEQUENCE [LARGE SCALE GENOMIC DNA]</scope>
    <source>
        <strain evidence="3 4">DSM 25539</strain>
    </source>
</reference>